<reference evidence="4" key="1">
    <citation type="submission" date="2010-08" db="EMBL/GenBank/DDBJ databases">
        <authorList>
            <consortium name="Caenorhabditis japonica Sequencing Consortium"/>
            <person name="Wilson R.K."/>
        </authorList>
    </citation>
    <scope>NUCLEOTIDE SEQUENCE [LARGE SCALE GENOMIC DNA]</scope>
    <source>
        <strain evidence="4">DF5081</strain>
    </source>
</reference>
<organism evidence="3 4">
    <name type="scientific">Caenorhabditis japonica</name>
    <dbReference type="NCBI Taxonomy" id="281687"/>
    <lineage>
        <taxon>Eukaryota</taxon>
        <taxon>Metazoa</taxon>
        <taxon>Ecdysozoa</taxon>
        <taxon>Nematoda</taxon>
        <taxon>Chromadorea</taxon>
        <taxon>Rhabditida</taxon>
        <taxon>Rhabditina</taxon>
        <taxon>Rhabditomorpha</taxon>
        <taxon>Rhabditoidea</taxon>
        <taxon>Rhabditidae</taxon>
        <taxon>Peloderinae</taxon>
        <taxon>Caenorhabditis</taxon>
    </lineage>
</organism>
<feature type="region of interest" description="Disordered" evidence="2">
    <location>
        <begin position="1"/>
        <end position="59"/>
    </location>
</feature>
<dbReference type="EnsemblMetazoa" id="CJA01949.1">
    <property type="protein sequence ID" value="CJA01949.1"/>
    <property type="gene ID" value="WBGene00121153"/>
</dbReference>
<protein>
    <submittedName>
        <fullName evidence="3">Uncharacterized protein</fullName>
    </submittedName>
</protein>
<feature type="compositionally biased region" description="Basic and acidic residues" evidence="2">
    <location>
        <begin position="44"/>
        <end position="59"/>
    </location>
</feature>
<sequence>MSSDKNIVNNSEPVNDMGGIDESSGNPDGIEDVNVGRRRSTRRPKNEEKKAMKEVKKTEKLALMEAKKKMRVENLKEMIRKNASEEKKLKKTLSGRKNSRFEDPKLIQKMIKALKVSDEAPNCKKTARTDRKKKLEKKIKILKVKVSRDKKALEKAEMKLMKNENKLICLNGNTRKPLIRCSKMLASQDC</sequence>
<evidence type="ECO:0000313" key="4">
    <source>
        <dbReference type="Proteomes" id="UP000005237"/>
    </source>
</evidence>
<dbReference type="Proteomes" id="UP000005237">
    <property type="component" value="Unassembled WGS sequence"/>
</dbReference>
<evidence type="ECO:0000313" key="3">
    <source>
        <dbReference type="EnsemblMetazoa" id="CJA01949.1"/>
    </source>
</evidence>
<keyword evidence="1" id="KW-0175">Coiled coil</keyword>
<feature type="compositionally biased region" description="Polar residues" evidence="2">
    <location>
        <begin position="1"/>
        <end position="13"/>
    </location>
</feature>
<evidence type="ECO:0000256" key="2">
    <source>
        <dbReference type="SAM" id="MobiDB-lite"/>
    </source>
</evidence>
<accession>A0A8R1HML1</accession>
<feature type="coiled-coil region" evidence="1">
    <location>
        <begin position="132"/>
        <end position="173"/>
    </location>
</feature>
<reference evidence="3" key="2">
    <citation type="submission" date="2022-06" db="UniProtKB">
        <authorList>
            <consortium name="EnsemblMetazoa"/>
        </authorList>
    </citation>
    <scope>IDENTIFICATION</scope>
    <source>
        <strain evidence="3">DF5081</strain>
    </source>
</reference>
<dbReference type="AlphaFoldDB" id="A0A8R1HML1"/>
<name>A0A8R1HML1_CAEJA</name>
<evidence type="ECO:0000256" key="1">
    <source>
        <dbReference type="SAM" id="Coils"/>
    </source>
</evidence>
<proteinExistence type="predicted"/>
<keyword evidence="4" id="KW-1185">Reference proteome</keyword>